<evidence type="ECO:0000259" key="2">
    <source>
        <dbReference type="Pfam" id="PF12773"/>
    </source>
</evidence>
<dbReference type="RefSeq" id="WP_015180195.1">
    <property type="nucleotide sequence ID" value="NC_019738.1"/>
</dbReference>
<keyword evidence="1" id="KW-1133">Transmembrane helix</keyword>
<dbReference type="KEGG" id="mic:Mic7113_0091"/>
<feature type="domain" description="DZANK-type" evidence="2">
    <location>
        <begin position="12"/>
        <end position="68"/>
    </location>
</feature>
<evidence type="ECO:0000313" key="4">
    <source>
        <dbReference type="Proteomes" id="UP000010471"/>
    </source>
</evidence>
<name>K9W875_9CYAN</name>
<accession>K9W875</accession>
<dbReference type="InterPro" id="IPR025874">
    <property type="entry name" value="DZR"/>
</dbReference>
<keyword evidence="1" id="KW-0812">Transmembrane</keyword>
<keyword evidence="1" id="KW-0472">Membrane</keyword>
<evidence type="ECO:0000256" key="1">
    <source>
        <dbReference type="SAM" id="Phobius"/>
    </source>
</evidence>
<reference evidence="3 4" key="1">
    <citation type="submission" date="2012-06" db="EMBL/GenBank/DDBJ databases">
        <title>Finished chromosome of genome of Microcoleus sp. PCC 7113.</title>
        <authorList>
            <consortium name="US DOE Joint Genome Institute"/>
            <person name="Gugger M."/>
            <person name="Coursin T."/>
            <person name="Rippka R."/>
            <person name="Tandeau De Marsac N."/>
            <person name="Huntemann M."/>
            <person name="Wei C.-L."/>
            <person name="Han J."/>
            <person name="Detter J.C."/>
            <person name="Han C."/>
            <person name="Tapia R."/>
            <person name="Chen A."/>
            <person name="Kyrpides N."/>
            <person name="Mavromatis K."/>
            <person name="Markowitz V."/>
            <person name="Szeto E."/>
            <person name="Ivanova N."/>
            <person name="Pagani I."/>
            <person name="Pati A."/>
            <person name="Goodwin L."/>
            <person name="Nordberg H.P."/>
            <person name="Cantor M.N."/>
            <person name="Hua S.X."/>
            <person name="Woyke T."/>
            <person name="Kerfeld C.A."/>
        </authorList>
    </citation>
    <scope>NUCLEOTIDE SEQUENCE [LARGE SCALE GENOMIC DNA]</scope>
    <source>
        <strain evidence="3 4">PCC 7113</strain>
    </source>
</reference>
<protein>
    <recommendedName>
        <fullName evidence="2">DZANK-type domain-containing protein</fullName>
    </recommendedName>
</protein>
<feature type="transmembrane region" description="Helical" evidence="1">
    <location>
        <begin position="81"/>
        <end position="99"/>
    </location>
</feature>
<dbReference type="eggNOG" id="COG1040">
    <property type="taxonomic scope" value="Bacteria"/>
</dbReference>
<sequence length="100" mass="10832">MKTSSVKEHLLCPHCKFSISTLDKFCPHCGSEFEHLNSPSPENNKILVHCGTCQGLVESDDQFCPHCGAAMNGTQTPDNSVGWIVYALLGILGLVLLIGF</sequence>
<dbReference type="Pfam" id="PF12773">
    <property type="entry name" value="DZR"/>
    <property type="match status" value="1"/>
</dbReference>
<keyword evidence="4" id="KW-1185">Reference proteome</keyword>
<dbReference type="Proteomes" id="UP000010471">
    <property type="component" value="Chromosome"/>
</dbReference>
<gene>
    <name evidence="3" type="ORF">Mic7113_0091</name>
</gene>
<evidence type="ECO:0000313" key="3">
    <source>
        <dbReference type="EMBL" id="AFZ16031.1"/>
    </source>
</evidence>
<dbReference type="AlphaFoldDB" id="K9W875"/>
<dbReference type="EMBL" id="CP003630">
    <property type="protein sequence ID" value="AFZ16031.1"/>
    <property type="molecule type" value="Genomic_DNA"/>
</dbReference>
<dbReference type="HOGENOM" id="CLU_2302661_0_0_3"/>
<proteinExistence type="predicted"/>
<organism evidence="3 4">
    <name type="scientific">Allocoleopsis franciscana PCC 7113</name>
    <dbReference type="NCBI Taxonomy" id="1173027"/>
    <lineage>
        <taxon>Bacteria</taxon>
        <taxon>Bacillati</taxon>
        <taxon>Cyanobacteriota</taxon>
        <taxon>Cyanophyceae</taxon>
        <taxon>Coleofasciculales</taxon>
        <taxon>Coleofasciculaceae</taxon>
        <taxon>Allocoleopsis</taxon>
        <taxon>Allocoleopsis franciscana</taxon>
    </lineage>
</organism>